<dbReference type="EMBL" id="CAJOAY010002531">
    <property type="protein sequence ID" value="CAF3959817.1"/>
    <property type="molecule type" value="Genomic_DNA"/>
</dbReference>
<dbReference type="Proteomes" id="UP000663891">
    <property type="component" value="Unassembled WGS sequence"/>
</dbReference>
<comment type="caution">
    <text evidence="2">The sequence shown here is derived from an EMBL/GenBank/DDBJ whole genome shotgun (WGS) entry which is preliminary data.</text>
</comment>
<feature type="region of interest" description="Disordered" evidence="1">
    <location>
        <begin position="148"/>
        <end position="185"/>
    </location>
</feature>
<proteinExistence type="predicted"/>
<evidence type="ECO:0000313" key="2">
    <source>
        <dbReference type="EMBL" id="CAF1463111.1"/>
    </source>
</evidence>
<evidence type="ECO:0000313" key="3">
    <source>
        <dbReference type="EMBL" id="CAF3959817.1"/>
    </source>
</evidence>
<dbReference type="Proteomes" id="UP000663881">
    <property type="component" value="Unassembled WGS sequence"/>
</dbReference>
<reference evidence="2" key="1">
    <citation type="submission" date="2021-02" db="EMBL/GenBank/DDBJ databases">
        <authorList>
            <person name="Nowell W R."/>
        </authorList>
    </citation>
    <scope>NUCLEOTIDE SEQUENCE</scope>
</reference>
<dbReference type="AlphaFoldDB" id="A0A815QGT3"/>
<protein>
    <submittedName>
        <fullName evidence="2">Uncharacterized protein</fullName>
    </submittedName>
</protein>
<evidence type="ECO:0000313" key="4">
    <source>
        <dbReference type="Proteomes" id="UP000663891"/>
    </source>
</evidence>
<feature type="compositionally biased region" description="Polar residues" evidence="1">
    <location>
        <begin position="148"/>
        <end position="159"/>
    </location>
</feature>
<gene>
    <name evidence="3" type="ORF">OKA104_LOCUS27466</name>
    <name evidence="2" type="ORF">VCS650_LOCUS40158</name>
</gene>
<sequence>MMSEGYRVFVNNEGTQFIVDVKFRECYILSPNRQYAEVLNHFCHPSSIDRRYDVDHIEQIRFISPPSRGNLLSVKTSSQQHNKKISQNNSNCERKEKEQVITLQKNSEQNIRQNVHRTTVLTEHNSTPRGAQQITLNDNEKINDESRVNQQAHQDNRSTVNKRELNDDDDFTKVTTNKSTKKNHANENRKLIHNMRTLEMEDSVQNRH</sequence>
<dbReference type="EMBL" id="CAJNON010001442">
    <property type="protein sequence ID" value="CAF1463111.1"/>
    <property type="molecule type" value="Genomic_DNA"/>
</dbReference>
<evidence type="ECO:0000256" key="1">
    <source>
        <dbReference type="SAM" id="MobiDB-lite"/>
    </source>
</evidence>
<organism evidence="2 4">
    <name type="scientific">Adineta steineri</name>
    <dbReference type="NCBI Taxonomy" id="433720"/>
    <lineage>
        <taxon>Eukaryota</taxon>
        <taxon>Metazoa</taxon>
        <taxon>Spiralia</taxon>
        <taxon>Gnathifera</taxon>
        <taxon>Rotifera</taxon>
        <taxon>Eurotatoria</taxon>
        <taxon>Bdelloidea</taxon>
        <taxon>Adinetida</taxon>
        <taxon>Adinetidae</taxon>
        <taxon>Adineta</taxon>
    </lineage>
</organism>
<name>A0A815QGT3_9BILA</name>
<accession>A0A815QGT3</accession>